<gene>
    <name evidence="3" type="ORF">FCC1311_100172</name>
</gene>
<comment type="caution">
    <text evidence="3">The sequence shown here is derived from an EMBL/GenBank/DDBJ whole genome shotgun (WGS) entry which is preliminary data.</text>
</comment>
<dbReference type="Pfam" id="PF12770">
    <property type="entry name" value="CHAT"/>
    <property type="match status" value="1"/>
</dbReference>
<feature type="compositionally biased region" description="Low complexity" evidence="1">
    <location>
        <begin position="1"/>
        <end position="20"/>
    </location>
</feature>
<reference evidence="3 4" key="1">
    <citation type="submission" date="2017-12" db="EMBL/GenBank/DDBJ databases">
        <title>Sequencing, de novo assembly and annotation of complete genome of a new Thraustochytrid species, strain FCC1311.</title>
        <authorList>
            <person name="Sedici K."/>
            <person name="Godart F."/>
            <person name="Aiese Cigliano R."/>
            <person name="Sanseverino W."/>
            <person name="Barakat M."/>
            <person name="Ortet P."/>
            <person name="Marechal E."/>
            <person name="Cagnac O."/>
            <person name="Amato A."/>
        </authorList>
    </citation>
    <scope>NUCLEOTIDE SEQUENCE [LARGE SCALE GENOMIC DNA]</scope>
</reference>
<dbReference type="Pfam" id="PF23106">
    <property type="entry name" value="EGF_Teneurin"/>
    <property type="match status" value="1"/>
</dbReference>
<name>A0A2R5H0F3_9STRA</name>
<dbReference type="InterPro" id="IPR024983">
    <property type="entry name" value="CHAT_dom"/>
</dbReference>
<dbReference type="OrthoDB" id="192148at2759"/>
<dbReference type="EMBL" id="BEYU01000170">
    <property type="protein sequence ID" value="GBG33794.1"/>
    <property type="molecule type" value="Genomic_DNA"/>
</dbReference>
<keyword evidence="4" id="KW-1185">Reference proteome</keyword>
<dbReference type="Gene3D" id="3.40.50.300">
    <property type="entry name" value="P-loop containing nucleotide triphosphate hydrolases"/>
    <property type="match status" value="1"/>
</dbReference>
<evidence type="ECO:0000256" key="1">
    <source>
        <dbReference type="SAM" id="MobiDB-lite"/>
    </source>
</evidence>
<dbReference type="Proteomes" id="UP000241890">
    <property type="component" value="Unassembled WGS sequence"/>
</dbReference>
<dbReference type="Gene3D" id="2.10.25.10">
    <property type="entry name" value="Laminin"/>
    <property type="match status" value="1"/>
</dbReference>
<protein>
    <recommendedName>
        <fullName evidence="2">CHAT domain-containing protein</fullName>
    </recommendedName>
</protein>
<accession>A0A2R5H0F3</accession>
<feature type="compositionally biased region" description="Basic and acidic residues" evidence="1">
    <location>
        <begin position="860"/>
        <end position="876"/>
    </location>
</feature>
<organism evidence="3 4">
    <name type="scientific">Hondaea fermentalgiana</name>
    <dbReference type="NCBI Taxonomy" id="2315210"/>
    <lineage>
        <taxon>Eukaryota</taxon>
        <taxon>Sar</taxon>
        <taxon>Stramenopiles</taxon>
        <taxon>Bigyra</taxon>
        <taxon>Labyrinthulomycetes</taxon>
        <taxon>Thraustochytrida</taxon>
        <taxon>Thraustochytriidae</taxon>
        <taxon>Hondaea</taxon>
    </lineage>
</organism>
<proteinExistence type="predicted"/>
<dbReference type="AlphaFoldDB" id="A0A2R5H0F3"/>
<sequence length="1052" mass="114303">MLTGTAADGARAASAPASSTSHEHKEVVGAPAASPMAGTPYHPSHAAGGQDSWEEAHSVSLSPTPLGSSFARASNIVYETDDGRDDPAEFLPNVVMNKTCLQSSSSSSAGTFCRLTEDQQVIATASEDSPYIIMDLEKLYYVDHISFGVNVDHVSEQNKLLVWCTKEPKVEPIADVSGLPFSWQKVVLQNSQSLSMHVHSPCSYLRIQRLSFGQLKVQDLRVFGAEIKNPESMGCMAGHSGALCSGHGTCADSQCLCDFGYGGAACASFLLSKVIFSSIQATALVAVFVYMTVYYRRRRSSSNASGSRVTPPGAGDLSVFGAEEDLDEADVSTCMVSKVGVLTKRSISAESMNASRTPAGNSFRLNESLHAPIRPAHPIRSVSGSSFASSTDQGCTSSLLPSLAPVSGSGPSVADFQQPQQQLQQEGVLHLLFASPLIMTGKEGSSNAENTVNGRHFRPVQGLDIKREYAMLRRSLRAAALSSNGNARSEVPVTVSCATVESFHSLMTLGNARCLHFSGHCTKNFIAFEDAAGQLHSVSMETLRGLLRSTVTRQSFKTLRLVVLNACNSDAAAREFVLAGVEHVIAYRKRVRDQVAAVFTRSFYLALACGRTVRDAFESAREAVQSSPSFAEEDMDAFVLLPENSSHREVIWKPSVQERKQVSRSWPLSDTMCALPPLCEEFLGRHAAMWTVLRHLTQDRRRLVAVHSEAEGAGKTQLALAVAHHLHQRRSATVMRDGIFYVKGVHHRTQGANDSSEAQITEMASLVDELWDAMYPLLSAETPAEQTMQRSMSSSQPSMAPLDADLEFFGFEETDSDLDAMEFSPHFYADRRAVSRATIEATEPLLSADLDLLSDEEESGSFKEDAKDKYKKEEATGRAGDATSSQRQKRLALNVLRRRAVAKVNLLARALAQHSARCLIVLDDFRESPLTMSVLHSILDQTSGVRILVTSENPLHLGHTLNVNVVNYQLQPMHAGDAALLFVRHLKRRIIVRSNEDPDVVQREATLQEVAQHAVVNSCEGNPREIIHLASDLSSNLVGPDLDLDASLAASL</sequence>
<evidence type="ECO:0000259" key="2">
    <source>
        <dbReference type="Pfam" id="PF12770"/>
    </source>
</evidence>
<feature type="region of interest" description="Disordered" evidence="1">
    <location>
        <begin position="857"/>
        <end position="885"/>
    </location>
</feature>
<dbReference type="InterPro" id="IPR027417">
    <property type="entry name" value="P-loop_NTPase"/>
</dbReference>
<evidence type="ECO:0000313" key="3">
    <source>
        <dbReference type="EMBL" id="GBG33794.1"/>
    </source>
</evidence>
<evidence type="ECO:0000313" key="4">
    <source>
        <dbReference type="Proteomes" id="UP000241890"/>
    </source>
</evidence>
<feature type="domain" description="CHAT" evidence="2">
    <location>
        <begin position="465"/>
        <end position="631"/>
    </location>
</feature>
<dbReference type="SUPFAM" id="SSF52540">
    <property type="entry name" value="P-loop containing nucleoside triphosphate hydrolases"/>
    <property type="match status" value="1"/>
</dbReference>
<dbReference type="InParanoid" id="A0A2R5H0F3"/>
<feature type="region of interest" description="Disordered" evidence="1">
    <location>
        <begin position="1"/>
        <end position="61"/>
    </location>
</feature>